<gene>
    <name evidence="1" type="primary">CU570881.1</name>
</gene>
<name>A0A1A8F8Z2_9TELE</name>
<dbReference type="EMBL" id="HAEB01008704">
    <property type="protein sequence ID" value="SBQ55231.1"/>
    <property type="molecule type" value="Transcribed_RNA"/>
</dbReference>
<protein>
    <submittedName>
        <fullName evidence="1">Uncharacterized protein</fullName>
    </submittedName>
</protein>
<evidence type="ECO:0000313" key="1">
    <source>
        <dbReference type="EMBL" id="SBQ55231.1"/>
    </source>
</evidence>
<dbReference type="AlphaFoldDB" id="A0A1A8F8Z2"/>
<accession>A0A1A8F8Z2</accession>
<organism evidence="1">
    <name type="scientific">Nothobranchius korthausae</name>
    <dbReference type="NCBI Taxonomy" id="1143690"/>
    <lineage>
        <taxon>Eukaryota</taxon>
        <taxon>Metazoa</taxon>
        <taxon>Chordata</taxon>
        <taxon>Craniata</taxon>
        <taxon>Vertebrata</taxon>
        <taxon>Euteleostomi</taxon>
        <taxon>Actinopterygii</taxon>
        <taxon>Neopterygii</taxon>
        <taxon>Teleostei</taxon>
        <taxon>Neoteleostei</taxon>
        <taxon>Acanthomorphata</taxon>
        <taxon>Ovalentaria</taxon>
        <taxon>Atherinomorphae</taxon>
        <taxon>Cyprinodontiformes</taxon>
        <taxon>Nothobranchiidae</taxon>
        <taxon>Nothobranchius</taxon>
    </lineage>
</organism>
<feature type="non-terminal residue" evidence="1">
    <location>
        <position position="89"/>
    </location>
</feature>
<proteinExistence type="predicted"/>
<sequence length="89" mass="9683">INRQWKLEQDEVIEDAIAHGPLMLGGDMRADSPGIGKKIHALSKTRGLQDLSACTSEWRTGKTVAQTKLQIAAMHYNENAARSHAATAT</sequence>
<reference evidence="1" key="2">
    <citation type="submission" date="2016-06" db="EMBL/GenBank/DDBJ databases">
        <title>The genome of a short-lived fish provides insights into sex chromosome evolution and the genetic control of aging.</title>
        <authorList>
            <person name="Reichwald K."/>
            <person name="Felder M."/>
            <person name="Petzold A."/>
            <person name="Koch P."/>
            <person name="Groth M."/>
            <person name="Platzer M."/>
        </authorList>
    </citation>
    <scope>NUCLEOTIDE SEQUENCE</scope>
    <source>
        <tissue evidence="1">Brain</tissue>
    </source>
</reference>
<reference evidence="1" key="1">
    <citation type="submission" date="2016-05" db="EMBL/GenBank/DDBJ databases">
        <authorList>
            <person name="Lavstsen T."/>
            <person name="Jespersen J.S."/>
        </authorList>
    </citation>
    <scope>NUCLEOTIDE SEQUENCE</scope>
    <source>
        <tissue evidence="1">Brain</tissue>
    </source>
</reference>
<feature type="non-terminal residue" evidence="1">
    <location>
        <position position="1"/>
    </location>
</feature>